<reference evidence="2" key="1">
    <citation type="submission" date="2015-12" db="EMBL/GenBank/DDBJ databases">
        <title>De novo transcriptome assembly of four potential Pierce s Disease insect vectors from Arizona vineyards.</title>
        <authorList>
            <person name="Tassone E.E."/>
        </authorList>
    </citation>
    <scope>NUCLEOTIDE SEQUENCE</scope>
</reference>
<proteinExistence type="predicted"/>
<keyword evidence="1" id="KW-0732">Signal</keyword>
<evidence type="ECO:0000313" key="2">
    <source>
        <dbReference type="EMBL" id="JAS13568.1"/>
    </source>
</evidence>
<feature type="chain" id="PRO_5008580439" evidence="1">
    <location>
        <begin position="19"/>
        <end position="153"/>
    </location>
</feature>
<dbReference type="AlphaFoldDB" id="A0A1B6CJI0"/>
<name>A0A1B6CJI0_9HEMI</name>
<gene>
    <name evidence="2" type="ORF">g.2123</name>
</gene>
<feature type="signal peptide" evidence="1">
    <location>
        <begin position="1"/>
        <end position="18"/>
    </location>
</feature>
<organism evidence="2">
    <name type="scientific">Clastoptera arizonana</name>
    <name type="common">Arizona spittle bug</name>
    <dbReference type="NCBI Taxonomy" id="38151"/>
    <lineage>
        <taxon>Eukaryota</taxon>
        <taxon>Metazoa</taxon>
        <taxon>Ecdysozoa</taxon>
        <taxon>Arthropoda</taxon>
        <taxon>Hexapoda</taxon>
        <taxon>Insecta</taxon>
        <taxon>Pterygota</taxon>
        <taxon>Neoptera</taxon>
        <taxon>Paraneoptera</taxon>
        <taxon>Hemiptera</taxon>
        <taxon>Auchenorrhyncha</taxon>
        <taxon>Cercopoidea</taxon>
        <taxon>Clastopteridae</taxon>
        <taxon>Clastoptera</taxon>
    </lineage>
</organism>
<accession>A0A1B6CJI0</accession>
<dbReference type="EMBL" id="GEDC01023730">
    <property type="protein sequence ID" value="JAS13568.1"/>
    <property type="molecule type" value="Transcribed_RNA"/>
</dbReference>
<protein>
    <submittedName>
        <fullName evidence="2">Uncharacterized protein</fullName>
    </submittedName>
</protein>
<sequence>MIIITSLCFFACLNWINSLDELKDTKDDVRERIYQFIDHTIRESKSTIKDLILNINNNYATADIYILFKDDIRADQKVYFTYIKNLKHNDFDENEEVCVNLLNVHSSLEKLENLPNFSKEEALQSVQGFSDSLKSLKKTLEEFYKKHHAKFDF</sequence>
<evidence type="ECO:0000256" key="1">
    <source>
        <dbReference type="SAM" id="SignalP"/>
    </source>
</evidence>